<dbReference type="GO" id="GO:0007076">
    <property type="term" value="P:mitotic chromosome condensation"/>
    <property type="evidence" value="ECO:0007669"/>
    <property type="project" value="InterPro"/>
</dbReference>
<dbReference type="GO" id="GO:0003682">
    <property type="term" value="F:chromatin binding"/>
    <property type="evidence" value="ECO:0007669"/>
    <property type="project" value="TreeGrafter"/>
</dbReference>
<dbReference type="Proteomes" id="UP000030671">
    <property type="component" value="Unassembled WGS sequence"/>
</dbReference>
<dbReference type="STRING" id="747525.W4K0U5"/>
<dbReference type="AlphaFoldDB" id="W4K0U5"/>
<reference evidence="13 14" key="1">
    <citation type="journal article" date="2012" name="New Phytol.">
        <title>Insight into trade-off between wood decay and parasitism from the genome of a fungal forest pathogen.</title>
        <authorList>
            <person name="Olson A."/>
            <person name="Aerts A."/>
            <person name="Asiegbu F."/>
            <person name="Belbahri L."/>
            <person name="Bouzid O."/>
            <person name="Broberg A."/>
            <person name="Canback B."/>
            <person name="Coutinho P.M."/>
            <person name="Cullen D."/>
            <person name="Dalman K."/>
            <person name="Deflorio G."/>
            <person name="van Diepen L.T."/>
            <person name="Dunand C."/>
            <person name="Duplessis S."/>
            <person name="Durling M."/>
            <person name="Gonthier P."/>
            <person name="Grimwood J."/>
            <person name="Fossdal C.G."/>
            <person name="Hansson D."/>
            <person name="Henrissat B."/>
            <person name="Hietala A."/>
            <person name="Himmelstrand K."/>
            <person name="Hoffmeister D."/>
            <person name="Hogberg N."/>
            <person name="James T.Y."/>
            <person name="Karlsson M."/>
            <person name="Kohler A."/>
            <person name="Kues U."/>
            <person name="Lee Y.H."/>
            <person name="Lin Y.C."/>
            <person name="Lind M."/>
            <person name="Lindquist E."/>
            <person name="Lombard V."/>
            <person name="Lucas S."/>
            <person name="Lunden K."/>
            <person name="Morin E."/>
            <person name="Murat C."/>
            <person name="Park J."/>
            <person name="Raffaello T."/>
            <person name="Rouze P."/>
            <person name="Salamov A."/>
            <person name="Schmutz J."/>
            <person name="Solheim H."/>
            <person name="Stahlberg J."/>
            <person name="Velez H."/>
            <person name="de Vries R.P."/>
            <person name="Wiebenga A."/>
            <person name="Woodward S."/>
            <person name="Yakovlev I."/>
            <person name="Garbelotto M."/>
            <person name="Martin F."/>
            <person name="Grigoriev I.V."/>
            <person name="Stenlid J."/>
        </authorList>
    </citation>
    <scope>NUCLEOTIDE SEQUENCE [LARGE SCALE GENOMIC DNA]</scope>
    <source>
        <strain evidence="13 14">TC 32-1</strain>
    </source>
</reference>
<evidence type="ECO:0000256" key="12">
    <source>
        <dbReference type="SAM" id="MobiDB-lite"/>
    </source>
</evidence>
<feature type="compositionally biased region" description="Acidic residues" evidence="12">
    <location>
        <begin position="373"/>
        <end position="382"/>
    </location>
</feature>
<evidence type="ECO:0000256" key="2">
    <source>
        <dbReference type="ARBA" id="ARBA00004496"/>
    </source>
</evidence>
<evidence type="ECO:0000256" key="7">
    <source>
        <dbReference type="ARBA" id="ARBA00022618"/>
    </source>
</evidence>
<evidence type="ECO:0000256" key="6">
    <source>
        <dbReference type="ARBA" id="ARBA00022490"/>
    </source>
</evidence>
<feature type="region of interest" description="Disordered" evidence="12">
    <location>
        <begin position="1"/>
        <end position="112"/>
    </location>
</feature>
<dbReference type="GO" id="GO:0051301">
    <property type="term" value="P:cell division"/>
    <property type="evidence" value="ECO:0007669"/>
    <property type="project" value="UniProtKB-KW"/>
</dbReference>
<feature type="compositionally biased region" description="Basic and acidic residues" evidence="12">
    <location>
        <begin position="570"/>
        <end position="580"/>
    </location>
</feature>
<dbReference type="KEGG" id="hir:HETIRDRAFT_155984"/>
<dbReference type="RefSeq" id="XP_009549239.1">
    <property type="nucleotide sequence ID" value="XM_009550944.1"/>
</dbReference>
<accession>W4K0U5</accession>
<comment type="function">
    <text evidence="11">Regulatory subunit of the condensin complex, a complex required for conversion of interphase chromatin into mitotic-like condense chromosomes.</text>
</comment>
<dbReference type="EMBL" id="KI925461">
    <property type="protein sequence ID" value="ETW78955.1"/>
    <property type="molecule type" value="Genomic_DNA"/>
</dbReference>
<evidence type="ECO:0000256" key="11">
    <source>
        <dbReference type="PIRNR" id="PIRNR017126"/>
    </source>
</evidence>
<dbReference type="eggNOG" id="KOG2328">
    <property type="taxonomic scope" value="Eukaryota"/>
</dbReference>
<evidence type="ECO:0000256" key="8">
    <source>
        <dbReference type="ARBA" id="ARBA00022776"/>
    </source>
</evidence>
<dbReference type="Pfam" id="PF05786">
    <property type="entry name" value="Cnd2"/>
    <property type="match status" value="1"/>
</dbReference>
<keyword evidence="14" id="KW-1185">Reference proteome</keyword>
<protein>
    <recommendedName>
        <fullName evidence="4 11">Condensin complex subunit 2</fullName>
    </recommendedName>
</protein>
<keyword evidence="6" id="KW-0963">Cytoplasm</keyword>
<keyword evidence="7 11" id="KW-0132">Cell division</keyword>
<keyword evidence="5" id="KW-0158">Chromosome</keyword>
<feature type="compositionally biased region" description="Polar residues" evidence="12">
    <location>
        <begin position="99"/>
        <end position="112"/>
    </location>
</feature>
<dbReference type="GO" id="GO:0000796">
    <property type="term" value="C:condensin complex"/>
    <property type="evidence" value="ECO:0007669"/>
    <property type="project" value="InterPro"/>
</dbReference>
<dbReference type="HOGENOM" id="CLU_010510_0_0_1"/>
<feature type="compositionally biased region" description="Low complexity" evidence="12">
    <location>
        <begin position="552"/>
        <end position="561"/>
    </location>
</feature>
<dbReference type="OrthoDB" id="362021at2759"/>
<keyword evidence="10 11" id="KW-0131">Cell cycle</keyword>
<gene>
    <name evidence="13" type="ORF">HETIRDRAFT_155984</name>
</gene>
<dbReference type="InterPro" id="IPR022816">
    <property type="entry name" value="Condensin_barren_su2"/>
</dbReference>
<evidence type="ECO:0000256" key="10">
    <source>
        <dbReference type="ARBA" id="ARBA00023306"/>
    </source>
</evidence>
<comment type="similarity">
    <text evidence="3 11">Belongs to the CND2 (condensin subunit 2) family.</text>
</comment>
<dbReference type="PIRSF" id="PIRSF017126">
    <property type="entry name" value="Condensin_H"/>
    <property type="match status" value="1"/>
</dbReference>
<evidence type="ECO:0000256" key="1">
    <source>
        <dbReference type="ARBA" id="ARBA00004286"/>
    </source>
</evidence>
<sequence length="833" mass="92154">MAATARSARAQRESDSGADTEQETPKATKAHGLRRRLSEVQDKSYSADAPTGRPPLRAVNINDDAAEKRRRRKSTKPLASENAEAGPSSEGIDMGQSGVGESSRTAQARQKQLASVVETPMINVPLDVMSSNFEEWMKMAMDNKINAANSWNFALIDYFHDMSLLRNNNDNTINFQRASSTLDGCVKIWTSRVDSVGTETGKLLSNLASEGRGDDEEEPTSDSPDSQDPQQRKRAKNHRAESTLAKNAAQLKIKKLDLEFSVDPLFRKTCEDFDEGGAHGLLMNHLSLGVGTEGGLRVVFDASDSMGKEMEEEEEEPEDEIDLTQLRRDFLPDLVVLDSKAISHSLESFSFSKDPFSFDNTILFRDNTPHPADDDDNDDEDFGGPPGDAGMEINDASPPPEQDFFVGDQAVGDDFGGEAMSPNDEDEGGSVGPQAIHAHTAPGGFVPFDPRRMPNERDLVMAMTDAEADGGMMDYFDQNFLKNWAGPEHWKLRKVVRRPDAADANTSKPRREKKEAFKIDFLSPEEKSFKEVSKELFAPVTRGAGITLVKPSTAKASANSRRTSKSKKSKEKEKRDEHTLPDDMHFTSQQLVTLFLKPKFSLKMRGQRVPLNENGDGEVDENFWARAAADQAAVRDIEDGDDSNGGAIPFNTQFFHDDYDDGPGFDDDGGDATASAEPGEQDLLAATRGQTRRVRPEFVNYTKRAKRVDVRKLKENIWKGLNIVVPQQKEENADNMELDEPPAEGTDPSEARVFDLVLSELQQSYPQDKLAEISTSFCFICLLHLANERGLKLEGALEDRIGDAEPDADDKDPRVGNIWDLKVYRDPNAVPAA</sequence>
<evidence type="ECO:0000313" key="13">
    <source>
        <dbReference type="EMBL" id="ETW78955.1"/>
    </source>
</evidence>
<feature type="compositionally biased region" description="Acidic residues" evidence="12">
    <location>
        <begin position="733"/>
        <end position="742"/>
    </location>
</feature>
<evidence type="ECO:0000256" key="4">
    <source>
        <dbReference type="ARBA" id="ARBA00016065"/>
    </source>
</evidence>
<name>W4K0U5_HETIT</name>
<feature type="region of interest" description="Disordered" evidence="12">
    <location>
        <begin position="549"/>
        <end position="580"/>
    </location>
</feature>
<feature type="region of interest" description="Disordered" evidence="12">
    <location>
        <begin position="652"/>
        <end position="679"/>
    </location>
</feature>
<organism evidence="13 14">
    <name type="scientific">Heterobasidion irregulare (strain TC 32-1)</name>
    <dbReference type="NCBI Taxonomy" id="747525"/>
    <lineage>
        <taxon>Eukaryota</taxon>
        <taxon>Fungi</taxon>
        <taxon>Dikarya</taxon>
        <taxon>Basidiomycota</taxon>
        <taxon>Agaricomycotina</taxon>
        <taxon>Agaricomycetes</taxon>
        <taxon>Russulales</taxon>
        <taxon>Bondarzewiaceae</taxon>
        <taxon>Heterobasidion</taxon>
        <taxon>Heterobasidion annosum species complex</taxon>
    </lineage>
</organism>
<comment type="subcellular location">
    <subcellularLocation>
        <location evidence="1">Chromosome</location>
    </subcellularLocation>
    <subcellularLocation>
        <location evidence="2">Cytoplasm</location>
    </subcellularLocation>
</comment>
<evidence type="ECO:0000256" key="9">
    <source>
        <dbReference type="ARBA" id="ARBA00023067"/>
    </source>
</evidence>
<dbReference type="PANTHER" id="PTHR13108:SF9">
    <property type="entry name" value="CONDENSIN COMPLEX SUBUNIT 2"/>
    <property type="match status" value="1"/>
</dbReference>
<evidence type="ECO:0000256" key="5">
    <source>
        <dbReference type="ARBA" id="ARBA00022454"/>
    </source>
</evidence>
<keyword evidence="8 11" id="KW-0498">Mitosis</keyword>
<dbReference type="GO" id="GO:0005737">
    <property type="term" value="C:cytoplasm"/>
    <property type="evidence" value="ECO:0007669"/>
    <property type="project" value="UniProtKB-SubCell"/>
</dbReference>
<evidence type="ECO:0000256" key="3">
    <source>
        <dbReference type="ARBA" id="ARBA00009471"/>
    </source>
</evidence>
<keyword evidence="9 11" id="KW-0226">DNA condensation</keyword>
<evidence type="ECO:0000313" key="14">
    <source>
        <dbReference type="Proteomes" id="UP000030671"/>
    </source>
</evidence>
<dbReference type="PANTHER" id="PTHR13108">
    <property type="entry name" value="CONDENSIN COMPLEX SUBUNIT 2"/>
    <property type="match status" value="1"/>
</dbReference>
<feature type="compositionally biased region" description="Acidic residues" evidence="12">
    <location>
        <begin position="658"/>
        <end position="670"/>
    </location>
</feature>
<dbReference type="InParanoid" id="W4K0U5"/>
<feature type="region of interest" description="Disordered" evidence="12">
    <location>
        <begin position="362"/>
        <end position="402"/>
    </location>
</feature>
<feature type="region of interest" description="Disordered" evidence="12">
    <location>
        <begin position="728"/>
        <end position="748"/>
    </location>
</feature>
<dbReference type="GeneID" id="20667611"/>
<feature type="region of interest" description="Disordered" evidence="12">
    <location>
        <begin position="206"/>
        <end position="241"/>
    </location>
</feature>
<proteinExistence type="inferred from homology"/>
<dbReference type="FunCoup" id="W4K0U5">
    <property type="interactions" value="580"/>
</dbReference>